<reference evidence="3 4" key="1">
    <citation type="journal article" date="2018" name="Cell">
        <title>The Chara Genome: Secondary Complexity and Implications for Plant Terrestrialization.</title>
        <authorList>
            <person name="Nishiyama T."/>
            <person name="Sakayama H."/>
            <person name="Vries J.D."/>
            <person name="Buschmann H."/>
            <person name="Saint-Marcoux D."/>
            <person name="Ullrich K.K."/>
            <person name="Haas F.B."/>
            <person name="Vanderstraeten L."/>
            <person name="Becker D."/>
            <person name="Lang D."/>
            <person name="Vosolsobe S."/>
            <person name="Rombauts S."/>
            <person name="Wilhelmsson P.K.I."/>
            <person name="Janitza P."/>
            <person name="Kern R."/>
            <person name="Heyl A."/>
            <person name="Rumpler F."/>
            <person name="Villalobos L.I.A.C."/>
            <person name="Clay J.M."/>
            <person name="Skokan R."/>
            <person name="Toyoda A."/>
            <person name="Suzuki Y."/>
            <person name="Kagoshima H."/>
            <person name="Schijlen E."/>
            <person name="Tajeshwar N."/>
            <person name="Catarino B."/>
            <person name="Hetherington A.J."/>
            <person name="Saltykova A."/>
            <person name="Bonnot C."/>
            <person name="Breuninger H."/>
            <person name="Symeonidi A."/>
            <person name="Radhakrishnan G.V."/>
            <person name="Van Nieuwerburgh F."/>
            <person name="Deforce D."/>
            <person name="Chang C."/>
            <person name="Karol K.G."/>
            <person name="Hedrich R."/>
            <person name="Ulvskov P."/>
            <person name="Glockner G."/>
            <person name="Delwiche C.F."/>
            <person name="Petrasek J."/>
            <person name="Van de Peer Y."/>
            <person name="Friml J."/>
            <person name="Beilby M."/>
            <person name="Dolan L."/>
            <person name="Kohara Y."/>
            <person name="Sugano S."/>
            <person name="Fujiyama A."/>
            <person name="Delaux P.-M."/>
            <person name="Quint M."/>
            <person name="TheiBen G."/>
            <person name="Hagemann M."/>
            <person name="Harholt J."/>
            <person name="Dunand C."/>
            <person name="Zachgo S."/>
            <person name="Langdale J."/>
            <person name="Maumus F."/>
            <person name="Straeten D.V.D."/>
            <person name="Gould S.B."/>
            <person name="Rensing S.A."/>
        </authorList>
    </citation>
    <scope>NUCLEOTIDE SEQUENCE [LARGE SCALE GENOMIC DNA]</scope>
    <source>
        <strain evidence="3 4">S276</strain>
    </source>
</reference>
<evidence type="ECO:0000313" key="3">
    <source>
        <dbReference type="EMBL" id="GBG62543.1"/>
    </source>
</evidence>
<evidence type="ECO:0000313" key="4">
    <source>
        <dbReference type="Proteomes" id="UP000265515"/>
    </source>
</evidence>
<name>A0A388JXU4_CHABU</name>
<accession>A0A388JXU4</accession>
<evidence type="ECO:0000256" key="1">
    <source>
        <dbReference type="SAM" id="Coils"/>
    </source>
</evidence>
<evidence type="ECO:0000256" key="2">
    <source>
        <dbReference type="SAM" id="MobiDB-lite"/>
    </source>
</evidence>
<dbReference type="Gramene" id="GBG62543">
    <property type="protein sequence ID" value="GBG62543"/>
    <property type="gene ID" value="CBR_g31182"/>
</dbReference>
<dbReference type="OrthoDB" id="6162903at2759"/>
<proteinExistence type="predicted"/>
<dbReference type="EMBL" id="BFEA01000030">
    <property type="protein sequence ID" value="GBG62543.1"/>
    <property type="molecule type" value="Genomic_DNA"/>
</dbReference>
<protein>
    <submittedName>
        <fullName evidence="3">Uncharacterized protein</fullName>
    </submittedName>
</protein>
<dbReference type="Proteomes" id="UP000265515">
    <property type="component" value="Unassembled WGS sequence"/>
</dbReference>
<dbReference type="PANTHER" id="PTHR34494:SF1">
    <property type="entry name" value="PROTEIN CBG25024"/>
    <property type="match status" value="1"/>
</dbReference>
<feature type="region of interest" description="Disordered" evidence="2">
    <location>
        <begin position="250"/>
        <end position="281"/>
    </location>
</feature>
<comment type="caution">
    <text evidence="3">The sequence shown here is derived from an EMBL/GenBank/DDBJ whole genome shotgun (WGS) entry which is preliminary data.</text>
</comment>
<feature type="coiled-coil region" evidence="1">
    <location>
        <begin position="285"/>
        <end position="340"/>
    </location>
</feature>
<dbReference type="PANTHER" id="PTHR34494">
    <property type="entry name" value="PROTEIN CBG25024"/>
    <property type="match status" value="1"/>
</dbReference>
<gene>
    <name evidence="3" type="ORF">CBR_g31182</name>
</gene>
<keyword evidence="4" id="KW-1185">Reference proteome</keyword>
<sequence>MGFFDFLPIVSQVESLVRVCAGDVEGARTCQVNFSRQCPVVSQVTSAVYAAQGNGEEASRVQVEFGNAMADIAGSTPVVGYVASGVAAACGDEERAKIYAVSCTKSCAIAGTGALTALTGGIGGVVVAATAGMGAGIGSDFMCSAIGSAIDGEEVNVGHAAAIKSIHQKRLEGESIVEACIGESLGVVFDGMAGVGARTATRNGLLANKKNKAIDKSCAESRPPVSREVVKGNLERTVHHTKANAPFLSKKAKGKTQAKTTGPVQCNMEGSGGTQGSGMSKNGRIAKANSELKVAQDRHNFLKEKVRTARDLSPTSMGRLQDQRRIAADTLRRAEQASREAKAATFPELSDAQPGLHRNGLNCGENPAAGPIYANNEIPVTSSACRAGKKGQVYGAERCGTDSQARPSCDLRTPGCNRYDLGAVPTDHLHGVKLNPGKKKAWLAAATCVNPESGK</sequence>
<dbReference type="AlphaFoldDB" id="A0A388JXU4"/>
<keyword evidence="1" id="KW-0175">Coiled coil</keyword>
<organism evidence="3 4">
    <name type="scientific">Chara braunii</name>
    <name type="common">Braun's stonewort</name>
    <dbReference type="NCBI Taxonomy" id="69332"/>
    <lineage>
        <taxon>Eukaryota</taxon>
        <taxon>Viridiplantae</taxon>
        <taxon>Streptophyta</taxon>
        <taxon>Charophyceae</taxon>
        <taxon>Charales</taxon>
        <taxon>Characeae</taxon>
        <taxon>Chara</taxon>
    </lineage>
</organism>